<reference evidence="1" key="2">
    <citation type="submission" date="2014-07" db="EMBL/GenBank/DDBJ databases">
        <title>Initial genome analysis of the psychrotolerant acidophile Acidithiobacillus ferrivorans CF27: insights into iron and sulfur oxidation pathways and into biofilm formation.</title>
        <authorList>
            <person name="Talla E."/>
            <person name="Hedrich S."/>
            <person name="Mangenot S."/>
            <person name="Ji B."/>
            <person name="Johnson D.B."/>
            <person name="Barbe V."/>
            <person name="Bonnefoy V."/>
        </authorList>
    </citation>
    <scope>NUCLEOTIDE SEQUENCE [LARGE SCALE GENOMIC DNA]</scope>
    <source>
        <strain evidence="1">CF27</strain>
    </source>
</reference>
<reference evidence="2 3" key="3">
    <citation type="submission" date="2017-03" db="EMBL/GenBank/DDBJ databases">
        <authorList>
            <person name="Regsiter A."/>
            <person name="William W."/>
        </authorList>
    </citation>
    <scope>NUCLEOTIDE SEQUENCE [LARGE SCALE GENOMIC DNA]</scope>
    <source>
        <strain evidence="2">PRJEB5721</strain>
    </source>
</reference>
<keyword evidence="3" id="KW-1185">Reference proteome</keyword>
<dbReference type="CDD" id="cd00093">
    <property type="entry name" value="HTH_XRE"/>
    <property type="match status" value="1"/>
</dbReference>
<dbReference type="SUPFAM" id="SSF47413">
    <property type="entry name" value="lambda repressor-like DNA-binding domains"/>
    <property type="match status" value="1"/>
</dbReference>
<evidence type="ECO:0000313" key="1">
    <source>
        <dbReference type="EMBL" id="CDQ09667.1"/>
    </source>
</evidence>
<dbReference type="InterPro" id="IPR032758">
    <property type="entry name" value="MqsA/HigA-2"/>
</dbReference>
<dbReference type="NCBIfam" id="TIGR03830">
    <property type="entry name" value="CxxCG_CxxCG_HTH"/>
    <property type="match status" value="1"/>
</dbReference>
<gene>
    <name evidence="1" type="ORF">AFERRI_30313</name>
    <name evidence="2" type="ORF">AFERRI_50288</name>
</gene>
<reference evidence="1" key="1">
    <citation type="submission" date="2014-03" db="EMBL/GenBank/DDBJ databases">
        <authorList>
            <person name="Genoscope - CEA"/>
        </authorList>
    </citation>
    <scope>NUCLEOTIDE SEQUENCE [LARGE SCALE GENOMIC DNA]</scope>
    <source>
        <strain evidence="1">CF27</strain>
    </source>
</reference>
<dbReference type="InterPro" id="IPR001387">
    <property type="entry name" value="Cro/C1-type_HTH"/>
</dbReference>
<dbReference type="Gene3D" id="1.10.260.40">
    <property type="entry name" value="lambda repressor-like DNA-binding domains"/>
    <property type="match status" value="1"/>
</dbReference>
<evidence type="ECO:0000313" key="3">
    <source>
        <dbReference type="Proteomes" id="UP000193925"/>
    </source>
</evidence>
<dbReference type="RefSeq" id="WP_035191954.1">
    <property type="nucleotide sequence ID" value="NZ_CCCS020000023.1"/>
</dbReference>
<dbReference type="Gene3D" id="3.10.20.860">
    <property type="match status" value="1"/>
</dbReference>
<name>A0A060ULY5_9PROT</name>
<protein>
    <submittedName>
        <fullName evidence="1">Putative zinc finger/helix-turn-helix protein,YgiT family</fullName>
    </submittedName>
    <submittedName>
        <fullName evidence="2">Zinc finger/helix-turn-helix protein, YgiT family</fullName>
    </submittedName>
</protein>
<organism evidence="1">
    <name type="scientific">Acidithiobacillus ferrivorans</name>
    <dbReference type="NCBI Taxonomy" id="160808"/>
    <lineage>
        <taxon>Bacteria</taxon>
        <taxon>Pseudomonadati</taxon>
        <taxon>Pseudomonadota</taxon>
        <taxon>Acidithiobacillia</taxon>
        <taxon>Acidithiobacillales</taxon>
        <taxon>Acidithiobacillaceae</taxon>
        <taxon>Acidithiobacillus</taxon>
    </lineage>
</organism>
<dbReference type="EMBL" id="LT841305">
    <property type="protein sequence ID" value="SMH67087.1"/>
    <property type="molecule type" value="Genomic_DNA"/>
</dbReference>
<dbReference type="Pfam" id="PF15731">
    <property type="entry name" value="MqsA_antitoxin"/>
    <property type="match status" value="1"/>
</dbReference>
<evidence type="ECO:0000313" key="2">
    <source>
        <dbReference type="EMBL" id="SMH67087.1"/>
    </source>
</evidence>
<dbReference type="EMBL" id="CCCS020000023">
    <property type="protein sequence ID" value="CDQ09667.1"/>
    <property type="molecule type" value="Genomic_DNA"/>
</dbReference>
<dbReference type="InterPro" id="IPR010982">
    <property type="entry name" value="Lambda_DNA-bd_dom_sf"/>
</dbReference>
<dbReference type="AlphaFoldDB" id="A0A060ULY5"/>
<sequence length="182" mass="20180">MSTNGQCPLCEEGQLHEYTEKTTVNYHGHTAQLDSYYAVCDACDAEQATADQVRRNKRTMMAFKKSVDGLLSGSQVRLLREQLRITQAQAAQIFGGGPVAFSKYESDDVMQSEAMDKLLRLAAAVPEAFEHLVREAGITLSAHQPQWQDITPSLALPSSITRPQLRLVHSQALTGELQRKYA</sequence>
<accession>A0A060ULY5</accession>
<proteinExistence type="predicted"/>
<dbReference type="InterPro" id="IPR022452">
    <property type="entry name" value="MqsA"/>
</dbReference>
<dbReference type="GO" id="GO:0003677">
    <property type="term" value="F:DNA binding"/>
    <property type="evidence" value="ECO:0007669"/>
    <property type="project" value="InterPro"/>
</dbReference>
<dbReference type="Proteomes" id="UP000193925">
    <property type="component" value="Chromosome AFERRI"/>
</dbReference>